<reference evidence="7" key="1">
    <citation type="submission" date="2017-10" db="EMBL/GenBank/DDBJ databases">
        <title>Rapid genome shrinkage in a self-fertile nematode reveals novel sperm competition proteins.</title>
        <authorList>
            <person name="Yin D."/>
            <person name="Schwarz E.M."/>
            <person name="Thomas C.G."/>
            <person name="Felde R.L."/>
            <person name="Korf I.F."/>
            <person name="Cutter A.D."/>
            <person name="Schartner C.M."/>
            <person name="Ralston E.J."/>
            <person name="Meyer B.J."/>
            <person name="Haag E.S."/>
        </authorList>
    </citation>
    <scope>NUCLEOTIDE SEQUENCE [LARGE SCALE GENOMIC DNA]</scope>
    <source>
        <strain evidence="7">JU1422</strain>
    </source>
</reference>
<keyword evidence="7" id="KW-1185">Reference proteome</keyword>
<evidence type="ECO:0000256" key="2">
    <source>
        <dbReference type="ARBA" id="ARBA00022737"/>
    </source>
</evidence>
<keyword evidence="3" id="KW-0863">Zinc-finger</keyword>
<evidence type="ECO:0000256" key="1">
    <source>
        <dbReference type="ARBA" id="ARBA00022723"/>
    </source>
</evidence>
<dbReference type="PROSITE" id="PS00028">
    <property type="entry name" value="ZINC_FINGER_C2H2_1"/>
    <property type="match status" value="1"/>
</dbReference>
<evidence type="ECO:0000313" key="7">
    <source>
        <dbReference type="Proteomes" id="UP000230233"/>
    </source>
</evidence>
<feature type="domain" description="C2H2-type" evidence="5">
    <location>
        <begin position="76"/>
        <end position="99"/>
    </location>
</feature>
<protein>
    <recommendedName>
        <fullName evidence="5">C2H2-type domain-containing protein</fullName>
    </recommendedName>
</protein>
<dbReference type="InterPro" id="IPR013087">
    <property type="entry name" value="Znf_C2H2_type"/>
</dbReference>
<dbReference type="GO" id="GO:0008270">
    <property type="term" value="F:zinc ion binding"/>
    <property type="evidence" value="ECO:0007669"/>
    <property type="project" value="UniProtKB-KW"/>
</dbReference>
<evidence type="ECO:0000256" key="3">
    <source>
        <dbReference type="ARBA" id="ARBA00022771"/>
    </source>
</evidence>
<evidence type="ECO:0000259" key="5">
    <source>
        <dbReference type="PROSITE" id="PS00028"/>
    </source>
</evidence>
<proteinExistence type="predicted"/>
<sequence length="223" mass="25755">MKIKKEPGTFLTCELCPGSNFISMGTLRKHQKRHIMEKTWKCDECIPGEERRFYKKDELQKHAITHWKHRPPPFRCFSLGCTEEFVEFREMKAHIVNSHEGSMICNSCNVKRKDVLGFFSHFYWHHVKKADVKNLESLDELSIGDYLKTFTLPTDPVRIPADLDTPETANLPISNPIDISSFALQIDKKLGLHWVERSKLVQTGLPSLNPALLMDHLARNLAN</sequence>
<keyword evidence="2" id="KW-0677">Repeat</keyword>
<organism evidence="6 7">
    <name type="scientific">Caenorhabditis nigoni</name>
    <dbReference type="NCBI Taxonomy" id="1611254"/>
    <lineage>
        <taxon>Eukaryota</taxon>
        <taxon>Metazoa</taxon>
        <taxon>Ecdysozoa</taxon>
        <taxon>Nematoda</taxon>
        <taxon>Chromadorea</taxon>
        <taxon>Rhabditida</taxon>
        <taxon>Rhabditina</taxon>
        <taxon>Rhabditomorpha</taxon>
        <taxon>Rhabditoidea</taxon>
        <taxon>Rhabditidae</taxon>
        <taxon>Peloderinae</taxon>
        <taxon>Caenorhabditis</taxon>
    </lineage>
</organism>
<comment type="caution">
    <text evidence="6">The sequence shown here is derived from an EMBL/GenBank/DDBJ whole genome shotgun (WGS) entry which is preliminary data.</text>
</comment>
<dbReference type="SMART" id="SM00355">
    <property type="entry name" value="ZnF_C2H2"/>
    <property type="match status" value="3"/>
</dbReference>
<dbReference type="EMBL" id="PDUG01000002">
    <property type="protein sequence ID" value="PIC49596.1"/>
    <property type="molecule type" value="Genomic_DNA"/>
</dbReference>
<dbReference type="PANTHER" id="PTHR24379:SF121">
    <property type="entry name" value="C2H2-TYPE DOMAIN-CONTAINING PROTEIN"/>
    <property type="match status" value="1"/>
</dbReference>
<dbReference type="PANTHER" id="PTHR24379">
    <property type="entry name" value="KRAB AND ZINC FINGER DOMAIN-CONTAINING"/>
    <property type="match status" value="1"/>
</dbReference>
<dbReference type="OrthoDB" id="2687452at2759"/>
<dbReference type="Proteomes" id="UP000230233">
    <property type="component" value="Chromosome II"/>
</dbReference>
<accession>A0A2G5VDD5</accession>
<gene>
    <name evidence="6" type="primary">Cnig_chr_II.g8147</name>
    <name evidence="6" type="ORF">B9Z55_008147</name>
</gene>
<evidence type="ECO:0000256" key="4">
    <source>
        <dbReference type="ARBA" id="ARBA00022833"/>
    </source>
</evidence>
<dbReference type="SUPFAM" id="SSF57667">
    <property type="entry name" value="beta-beta-alpha zinc fingers"/>
    <property type="match status" value="1"/>
</dbReference>
<name>A0A2G5VDD5_9PELO</name>
<dbReference type="STRING" id="1611254.A0A2G5VDD5"/>
<dbReference type="InterPro" id="IPR036236">
    <property type="entry name" value="Znf_C2H2_sf"/>
</dbReference>
<dbReference type="Gene3D" id="3.30.160.60">
    <property type="entry name" value="Classic Zinc Finger"/>
    <property type="match status" value="1"/>
</dbReference>
<keyword evidence="1" id="KW-0479">Metal-binding</keyword>
<dbReference type="AlphaFoldDB" id="A0A2G5VDD5"/>
<evidence type="ECO:0000313" key="6">
    <source>
        <dbReference type="EMBL" id="PIC49596.1"/>
    </source>
</evidence>
<keyword evidence="4" id="KW-0862">Zinc</keyword>